<evidence type="ECO:0000313" key="2">
    <source>
        <dbReference type="EMBL" id="MPM80124.1"/>
    </source>
</evidence>
<feature type="compositionally biased region" description="Low complexity" evidence="1">
    <location>
        <begin position="21"/>
        <end position="34"/>
    </location>
</feature>
<dbReference type="AlphaFoldDB" id="A0A645CT83"/>
<protein>
    <submittedName>
        <fullName evidence="2">Uncharacterized protein</fullName>
    </submittedName>
</protein>
<feature type="compositionally biased region" description="Basic and acidic residues" evidence="1">
    <location>
        <begin position="127"/>
        <end position="145"/>
    </location>
</feature>
<proteinExistence type="predicted"/>
<dbReference type="EMBL" id="VSSQ01029836">
    <property type="protein sequence ID" value="MPM80124.1"/>
    <property type="molecule type" value="Genomic_DNA"/>
</dbReference>
<name>A0A645CT83_9ZZZZ</name>
<evidence type="ECO:0000256" key="1">
    <source>
        <dbReference type="SAM" id="MobiDB-lite"/>
    </source>
</evidence>
<gene>
    <name evidence="2" type="ORF">SDC9_127170</name>
</gene>
<organism evidence="2">
    <name type="scientific">bioreactor metagenome</name>
    <dbReference type="NCBI Taxonomy" id="1076179"/>
    <lineage>
        <taxon>unclassified sequences</taxon>
        <taxon>metagenomes</taxon>
        <taxon>ecological metagenomes</taxon>
    </lineage>
</organism>
<sequence>MGVSRHLRRAGVNTAKAPHPGHNGHQQNAQAHNHQNQIEHVAAGHRLVTAEGSIQNKKVHQQNRNAVRNAEQGGRHNAEALDLDHQIQHVHRRQQDSVGGLKSSGPVSDAKQLRHRGDPRGVQPPADQHDQQRPQKPGYHAERQRGQSALIHGPGETEDAGGGDPRSNEGTHAPPQRQPAVAHKKLADAVAVPQAAFANDE</sequence>
<feature type="region of interest" description="Disordered" evidence="1">
    <location>
        <begin position="1"/>
        <end position="34"/>
    </location>
</feature>
<comment type="caution">
    <text evidence="2">The sequence shown here is derived from an EMBL/GenBank/DDBJ whole genome shotgun (WGS) entry which is preliminary data.</text>
</comment>
<accession>A0A645CT83</accession>
<reference evidence="2" key="1">
    <citation type="submission" date="2019-08" db="EMBL/GenBank/DDBJ databases">
        <authorList>
            <person name="Kucharzyk K."/>
            <person name="Murdoch R.W."/>
            <person name="Higgins S."/>
            <person name="Loffler F."/>
        </authorList>
    </citation>
    <scope>NUCLEOTIDE SEQUENCE</scope>
</reference>
<feature type="region of interest" description="Disordered" evidence="1">
    <location>
        <begin position="89"/>
        <end position="185"/>
    </location>
</feature>